<dbReference type="eggNOG" id="COG0823">
    <property type="taxonomic scope" value="Bacteria"/>
</dbReference>
<dbReference type="Gene3D" id="2.120.10.30">
    <property type="entry name" value="TolB, C-terminal domain"/>
    <property type="match status" value="1"/>
</dbReference>
<dbReference type="eggNOG" id="COG1506">
    <property type="taxonomic scope" value="Bacteria"/>
</dbReference>
<evidence type="ECO:0000256" key="3">
    <source>
        <dbReference type="ARBA" id="ARBA00022990"/>
    </source>
</evidence>
<keyword evidence="3" id="KW-0007">Acetylation</keyword>
<dbReference type="InterPro" id="IPR002471">
    <property type="entry name" value="Pept_S9_AS"/>
</dbReference>
<gene>
    <name evidence="8" type="ordered locus">Namu_5100</name>
</gene>
<dbReference type="KEGG" id="nml:Namu_5100"/>
<accession>C8XB78</accession>
<evidence type="ECO:0000256" key="6">
    <source>
        <dbReference type="ARBA" id="ARBA00045885"/>
    </source>
</evidence>
<dbReference type="GO" id="GO:0004252">
    <property type="term" value="F:serine-type endopeptidase activity"/>
    <property type="evidence" value="ECO:0007669"/>
    <property type="project" value="InterPro"/>
</dbReference>
<evidence type="ECO:0000313" key="9">
    <source>
        <dbReference type="Proteomes" id="UP000002218"/>
    </source>
</evidence>
<feature type="domain" description="Peptidase S9 prolyl oligopeptidase catalytic" evidence="7">
    <location>
        <begin position="426"/>
        <end position="633"/>
    </location>
</feature>
<evidence type="ECO:0000256" key="5">
    <source>
        <dbReference type="ARBA" id="ARBA00032596"/>
    </source>
</evidence>
<dbReference type="SUPFAM" id="SSF82171">
    <property type="entry name" value="DPP6 N-terminal domain-like"/>
    <property type="match status" value="1"/>
</dbReference>
<dbReference type="PANTHER" id="PTHR42776:SF27">
    <property type="entry name" value="DIPEPTIDYL PEPTIDASE FAMILY MEMBER 6"/>
    <property type="match status" value="1"/>
</dbReference>
<dbReference type="InterPro" id="IPR011042">
    <property type="entry name" value="6-blade_b-propeller_TolB-like"/>
</dbReference>
<protein>
    <recommendedName>
        <fullName evidence="5">Acyl-peptide hydrolase</fullName>
    </recommendedName>
    <alternativeName>
        <fullName evidence="4">Acylaminoacyl-peptidase</fullName>
    </alternativeName>
</protein>
<dbReference type="InterPro" id="IPR001375">
    <property type="entry name" value="Peptidase_S9_cat"/>
</dbReference>
<dbReference type="PROSITE" id="PS00708">
    <property type="entry name" value="PRO_ENDOPEP_SER"/>
    <property type="match status" value="1"/>
</dbReference>
<evidence type="ECO:0000313" key="8">
    <source>
        <dbReference type="EMBL" id="ACV81370.1"/>
    </source>
</evidence>
<dbReference type="AlphaFoldDB" id="C8XB78"/>
<organism evidence="8 9">
    <name type="scientific">Nakamurella multipartita (strain ATCC 700099 / DSM 44233 / CIP 104796 / JCM 9543 / NBRC 105858 / Y-104)</name>
    <name type="common">Microsphaera multipartita</name>
    <dbReference type="NCBI Taxonomy" id="479431"/>
    <lineage>
        <taxon>Bacteria</taxon>
        <taxon>Bacillati</taxon>
        <taxon>Actinomycetota</taxon>
        <taxon>Actinomycetes</taxon>
        <taxon>Nakamurellales</taxon>
        <taxon>Nakamurellaceae</taxon>
        <taxon>Nakamurella</taxon>
    </lineage>
</organism>
<dbReference type="Pfam" id="PF07676">
    <property type="entry name" value="PD40"/>
    <property type="match status" value="2"/>
</dbReference>
<keyword evidence="1" id="KW-0378">Hydrolase</keyword>
<comment type="function">
    <text evidence="6">This enzyme catalyzes the hydrolysis of the N-terminal peptide bond of an N-acetylated peptide to generate an N-acetylated amino acid and a peptide with a free N-terminus. It preferentially cleaves off Ac-Ala, Ac-Met and Ac-Ser. Also, involved in the degradation of oxidized and glycated proteins.</text>
</comment>
<keyword evidence="2" id="KW-0645">Protease</keyword>
<dbReference type="STRING" id="479431.Namu_5100"/>
<keyword evidence="2" id="KW-0720">Serine protease</keyword>
<dbReference type="InterPro" id="IPR011659">
    <property type="entry name" value="WD40"/>
</dbReference>
<dbReference type="GO" id="GO:0006508">
    <property type="term" value="P:proteolysis"/>
    <property type="evidence" value="ECO:0007669"/>
    <property type="project" value="InterPro"/>
</dbReference>
<dbReference type="PRINTS" id="PR00862">
    <property type="entry name" value="PROLIGOPTASE"/>
</dbReference>
<dbReference type="PANTHER" id="PTHR42776">
    <property type="entry name" value="SERINE PEPTIDASE S9 FAMILY MEMBER"/>
    <property type="match status" value="1"/>
</dbReference>
<dbReference type="InterPro" id="IPR002470">
    <property type="entry name" value="Peptidase_S9A"/>
</dbReference>
<keyword evidence="9" id="KW-1185">Reference proteome</keyword>
<evidence type="ECO:0000259" key="7">
    <source>
        <dbReference type="Pfam" id="PF00326"/>
    </source>
</evidence>
<proteinExistence type="predicted"/>
<dbReference type="Proteomes" id="UP000002218">
    <property type="component" value="Chromosome"/>
</dbReference>
<name>C8XB78_NAKMY</name>
<dbReference type="HOGENOM" id="CLU_008615_3_2_11"/>
<dbReference type="SUPFAM" id="SSF53474">
    <property type="entry name" value="alpha/beta-Hydrolases"/>
    <property type="match status" value="1"/>
</dbReference>
<evidence type="ECO:0000256" key="1">
    <source>
        <dbReference type="ARBA" id="ARBA00022801"/>
    </source>
</evidence>
<evidence type="ECO:0000256" key="4">
    <source>
        <dbReference type="ARBA" id="ARBA00032284"/>
    </source>
</evidence>
<reference evidence="9" key="1">
    <citation type="submission" date="2009-09" db="EMBL/GenBank/DDBJ databases">
        <title>The complete genome of Nakamurella multipartita DSM 44233.</title>
        <authorList>
            <consortium name="US DOE Joint Genome Institute (JGI-PGF)"/>
            <person name="Lucas S."/>
            <person name="Copeland A."/>
            <person name="Lapidus A."/>
            <person name="Glavina del Rio T."/>
            <person name="Dalin E."/>
            <person name="Tice H."/>
            <person name="Bruce D."/>
            <person name="Goodwin L."/>
            <person name="Pitluck S."/>
            <person name="Kyrpides N."/>
            <person name="Mavromatis K."/>
            <person name="Ivanova N."/>
            <person name="Ovchinnikova G."/>
            <person name="Sims D."/>
            <person name="Meincke L."/>
            <person name="Brettin T."/>
            <person name="Detter J.C."/>
            <person name="Han C."/>
            <person name="Larimer F."/>
            <person name="Land M."/>
            <person name="Hauser L."/>
            <person name="Markowitz V."/>
            <person name="Cheng J.-F."/>
            <person name="Hugenholtz P."/>
            <person name="Woyke T."/>
            <person name="Wu D."/>
            <person name="Klenk H.-P."/>
            <person name="Eisen J.A."/>
        </authorList>
    </citation>
    <scope>NUCLEOTIDE SEQUENCE [LARGE SCALE GENOMIC DNA]</scope>
    <source>
        <strain evidence="9">ATCC 700099 / DSM 44233 / CIP 104796 / JCM 9543 / NBRC 105858 / Y-104</strain>
    </source>
</reference>
<dbReference type="Pfam" id="PF00326">
    <property type="entry name" value="Peptidase_S9"/>
    <property type="match status" value="1"/>
</dbReference>
<sequence length="635" mass="67868">MLEHAPTHDQLGLTPQLRTAIDRIAGVVGSWCPSISPDGRQIAYVTDRSGLPRLEVAHLDTAGECADRTPRQVSLPDQEVISVAWSPDGQWLAYLVSPRGFIRAELHAIRPDGTDHRALAGLADLETAFAGTWTSLPHTYAFSLADGRSPDADVCFVDVQTGAVRRVATGGFLLVTGVSPDATRVLARRGPRGRRHLVLADVPPIADAPLTPPRRLLEADFPVEGTDVAEDGRFSADGGTVYLRVGAGREHPALGAVDLDPDGRPGRLRILAQRDDSDLDAYAVLDRGARAMLVWNLSGHSAIEMRDLHTGAGHRVDIGQRVMPGWSVLPDGHSGILELTEPVAPRSVYHVDLVDHPDDAPPAASRITGLPVPRIPAAELCVPERVTFAADDGVRLRGLLYRPAGEPPWPTVILLHGGPEAEERPAFSILIQSLIAAGFAVFAPNVRGSTGYGASFTALDDLDRRESSFADVKAAVDYLLGRGLAAPGHIGVHGWSYGGYLAMVAVTRFGELFASGSSHAGMSDLRTFFRHTEPWMAAASVTEYGDPITDAQLLADLSPLVGFADLRVPTMFVHGESDTNVPVIESVQAAAALTDAGVPTRLMLLPGEGHTIVGREGRIASTEAIVDWHLRWAAR</sequence>
<dbReference type="EMBL" id="CP001737">
    <property type="protein sequence ID" value="ACV81370.1"/>
    <property type="molecule type" value="Genomic_DNA"/>
</dbReference>
<dbReference type="Gene3D" id="3.40.50.1820">
    <property type="entry name" value="alpha/beta hydrolase"/>
    <property type="match status" value="1"/>
</dbReference>
<dbReference type="InParanoid" id="C8XB78"/>
<dbReference type="InterPro" id="IPR029058">
    <property type="entry name" value="AB_hydrolase_fold"/>
</dbReference>
<reference evidence="8 9" key="2">
    <citation type="journal article" date="2010" name="Stand. Genomic Sci.">
        <title>Complete genome sequence of Nakamurella multipartita type strain (Y-104).</title>
        <authorList>
            <person name="Tice H."/>
            <person name="Mayilraj S."/>
            <person name="Sims D."/>
            <person name="Lapidus A."/>
            <person name="Nolan M."/>
            <person name="Lucas S."/>
            <person name="Glavina Del Rio T."/>
            <person name="Copeland A."/>
            <person name="Cheng J.F."/>
            <person name="Meincke L."/>
            <person name="Bruce D."/>
            <person name="Goodwin L."/>
            <person name="Pitluck S."/>
            <person name="Ivanova N."/>
            <person name="Mavromatis K."/>
            <person name="Ovchinnikova G."/>
            <person name="Pati A."/>
            <person name="Chen A."/>
            <person name="Palaniappan K."/>
            <person name="Land M."/>
            <person name="Hauser L."/>
            <person name="Chang Y.J."/>
            <person name="Jeffries C.D."/>
            <person name="Detter J.C."/>
            <person name="Brettin T."/>
            <person name="Rohde M."/>
            <person name="Goker M."/>
            <person name="Bristow J."/>
            <person name="Eisen J.A."/>
            <person name="Markowitz V."/>
            <person name="Hugenholtz P."/>
            <person name="Kyrpides N.C."/>
            <person name="Klenk H.P."/>
            <person name="Chen F."/>
        </authorList>
    </citation>
    <scope>NUCLEOTIDE SEQUENCE [LARGE SCALE GENOMIC DNA]</scope>
    <source>
        <strain evidence="9">ATCC 700099 / DSM 44233 / CIP 104796 / JCM 9543 / NBRC 105858 / Y-104</strain>
    </source>
</reference>
<dbReference type="RefSeq" id="WP_015750178.1">
    <property type="nucleotide sequence ID" value="NC_013235.1"/>
</dbReference>
<evidence type="ECO:0000256" key="2">
    <source>
        <dbReference type="ARBA" id="ARBA00022825"/>
    </source>
</evidence>